<evidence type="ECO:0000313" key="3">
    <source>
        <dbReference type="Proteomes" id="UP000294194"/>
    </source>
</evidence>
<organism evidence="2 3">
    <name type="scientific">Glaciihabitans arcticus</name>
    <dbReference type="NCBI Taxonomy" id="2668039"/>
    <lineage>
        <taxon>Bacteria</taxon>
        <taxon>Bacillati</taxon>
        <taxon>Actinomycetota</taxon>
        <taxon>Actinomycetes</taxon>
        <taxon>Micrococcales</taxon>
        <taxon>Microbacteriaceae</taxon>
        <taxon>Glaciihabitans</taxon>
    </lineage>
</organism>
<keyword evidence="1" id="KW-1133">Transmembrane helix</keyword>
<gene>
    <name evidence="2" type="ORF">EYE40_14410</name>
</gene>
<keyword evidence="1" id="KW-0812">Transmembrane</keyword>
<comment type="caution">
    <text evidence="2">The sequence shown here is derived from an EMBL/GenBank/DDBJ whole genome shotgun (WGS) entry which is preliminary data.</text>
</comment>
<keyword evidence="1" id="KW-0472">Membrane</keyword>
<reference evidence="3" key="1">
    <citation type="submission" date="2019-02" db="EMBL/GenBank/DDBJ databases">
        <title>Glaciihabitans arcticus sp. nov., a psychrotolerant bacterium isolated from polar soil.</title>
        <authorList>
            <person name="Dahal R.H."/>
        </authorList>
    </citation>
    <scope>NUCLEOTIDE SEQUENCE [LARGE SCALE GENOMIC DNA]</scope>
    <source>
        <strain evidence="3">RP-3-7</strain>
    </source>
</reference>
<feature type="transmembrane region" description="Helical" evidence="1">
    <location>
        <begin position="20"/>
        <end position="40"/>
    </location>
</feature>
<dbReference type="EMBL" id="SISG01000002">
    <property type="protein sequence ID" value="TBN55400.1"/>
    <property type="molecule type" value="Genomic_DNA"/>
</dbReference>
<protein>
    <submittedName>
        <fullName evidence="2">Uncharacterized protein</fullName>
    </submittedName>
</protein>
<proteinExistence type="predicted"/>
<sequence length="164" mass="17201">MTIQFEETEVEPAKASWLPAILAVVGFGVVIGAAVLVYVLTFFGPTSDAGFCAEVLPSCATVSVERVEELAGVDLPEGATVVRAFSGERDGQIVLDAVLQLPEGAEPKLADSYPVTFEGTRIEVNRLSAGTIWTGGTDDGSLGYQLLVSEDEPRTVTIGISKAP</sequence>
<evidence type="ECO:0000256" key="1">
    <source>
        <dbReference type="SAM" id="Phobius"/>
    </source>
</evidence>
<keyword evidence="3" id="KW-1185">Reference proteome</keyword>
<dbReference type="AlphaFoldDB" id="A0A4Q9GT55"/>
<dbReference type="Proteomes" id="UP000294194">
    <property type="component" value="Unassembled WGS sequence"/>
</dbReference>
<name>A0A4Q9GT55_9MICO</name>
<accession>A0A4Q9GT55</accession>
<dbReference type="RefSeq" id="WP_130982971.1">
    <property type="nucleotide sequence ID" value="NZ_SISG01000002.1"/>
</dbReference>
<evidence type="ECO:0000313" key="2">
    <source>
        <dbReference type="EMBL" id="TBN55400.1"/>
    </source>
</evidence>